<dbReference type="PANTHER" id="PTHR13789:SF306">
    <property type="entry name" value="HYDROXYLASE, PUTATIVE-RELATED"/>
    <property type="match status" value="1"/>
</dbReference>
<comment type="caution">
    <text evidence="8">The sequence shown here is derived from an EMBL/GenBank/DDBJ whole genome shotgun (WGS) entry which is preliminary data.</text>
</comment>
<dbReference type="InterPro" id="IPR036188">
    <property type="entry name" value="FAD/NAD-bd_sf"/>
</dbReference>
<keyword evidence="5" id="KW-0503">Monooxygenase</keyword>
<dbReference type="EMBL" id="JASNWA010000008">
    <property type="protein sequence ID" value="KAK3171275.1"/>
    <property type="molecule type" value="Genomic_DNA"/>
</dbReference>
<evidence type="ECO:0000313" key="9">
    <source>
        <dbReference type="Proteomes" id="UP001276659"/>
    </source>
</evidence>
<dbReference type="InterPro" id="IPR050493">
    <property type="entry name" value="FAD-dep_Monooxygenase_BioMet"/>
</dbReference>
<feature type="transmembrane region" description="Helical" evidence="6">
    <location>
        <begin position="6"/>
        <end position="24"/>
    </location>
</feature>
<dbReference type="PANTHER" id="PTHR13789">
    <property type="entry name" value="MONOOXYGENASE"/>
    <property type="match status" value="1"/>
</dbReference>
<dbReference type="SUPFAM" id="SSF51905">
    <property type="entry name" value="FAD/NAD(P)-binding domain"/>
    <property type="match status" value="1"/>
</dbReference>
<keyword evidence="4" id="KW-0560">Oxidoreductase</keyword>
<dbReference type="AlphaFoldDB" id="A0AAD9Z473"/>
<evidence type="ECO:0000313" key="8">
    <source>
        <dbReference type="EMBL" id="KAK3171275.1"/>
    </source>
</evidence>
<dbReference type="GO" id="GO:0004497">
    <property type="term" value="F:monooxygenase activity"/>
    <property type="evidence" value="ECO:0007669"/>
    <property type="project" value="UniProtKB-KW"/>
</dbReference>
<dbReference type="GO" id="GO:0071949">
    <property type="term" value="F:FAD binding"/>
    <property type="evidence" value="ECO:0007669"/>
    <property type="project" value="InterPro"/>
</dbReference>
<evidence type="ECO:0000259" key="7">
    <source>
        <dbReference type="Pfam" id="PF01494"/>
    </source>
</evidence>
<protein>
    <recommendedName>
        <fullName evidence="7">FAD-binding domain-containing protein</fullName>
    </recommendedName>
</protein>
<name>A0AAD9Z473_9LECA</name>
<dbReference type="Pfam" id="PF01494">
    <property type="entry name" value="FAD_binding_3"/>
    <property type="match status" value="1"/>
</dbReference>
<gene>
    <name evidence="8" type="ORF">OEA41_003359</name>
</gene>
<dbReference type="Gene3D" id="3.50.50.60">
    <property type="entry name" value="FAD/NAD(P)-binding domain"/>
    <property type="match status" value="1"/>
</dbReference>
<dbReference type="SUPFAM" id="SSF54373">
    <property type="entry name" value="FAD-linked reductases, C-terminal domain"/>
    <property type="match status" value="1"/>
</dbReference>
<proteinExistence type="inferred from homology"/>
<keyword evidence="6" id="KW-1133">Transmembrane helix</keyword>
<sequence>MIVKDIHVGLVGAGIGGLAAAIALRRAGARVTVLEAAQVLGEIGAGIQMTPNVSRLLRAWGVADVIGDNLVRMEELNMRKRDGTKIGYTPMKRVENALGQPWWVVHRAHLHEGLVEVAKATGTDVIINSKVTKIDYQSGAQVKVTTCRGKQHTFDLLIGSDGINSVVRKTLFPDVQPKPPTSNCAYRAIVSYDQIRKDPVAKELIEKLTMEVWMSDKSYIISYPISAGEQFNMVLSHHRPNLVNAVEEVDMQELRDTYKDYDPRIKRIVNMVPEAQRWPLMVTGPLKTWSSPTRNVVLMGDAAHSMVNHMAQGAATSMEDGAFLAKTVGEVVKGNMSMAEAVELYEKERMPKADFKQQVSFINGAIWQLPDGPEQQARDAAMLPELNGQPLMRSPNLYGDPATVLEVYGYDAEAHAESAVVRYLQRREPAHPQTGVTKPTEDKYMNWFRPTVQEKARL</sequence>
<keyword evidence="9" id="KW-1185">Reference proteome</keyword>
<evidence type="ECO:0000256" key="5">
    <source>
        <dbReference type="ARBA" id="ARBA00023033"/>
    </source>
</evidence>
<evidence type="ECO:0000256" key="2">
    <source>
        <dbReference type="ARBA" id="ARBA00022630"/>
    </source>
</evidence>
<evidence type="ECO:0000256" key="3">
    <source>
        <dbReference type="ARBA" id="ARBA00022827"/>
    </source>
</evidence>
<comment type="similarity">
    <text evidence="1">Belongs to the paxM FAD-dependent monooxygenase family.</text>
</comment>
<keyword evidence="6" id="KW-0812">Transmembrane</keyword>
<keyword evidence="2" id="KW-0285">Flavoprotein</keyword>
<feature type="domain" description="FAD-binding" evidence="7">
    <location>
        <begin position="6"/>
        <end position="353"/>
    </location>
</feature>
<dbReference type="Proteomes" id="UP001276659">
    <property type="component" value="Unassembled WGS sequence"/>
</dbReference>
<evidence type="ECO:0000256" key="1">
    <source>
        <dbReference type="ARBA" id="ARBA00007992"/>
    </source>
</evidence>
<dbReference type="InterPro" id="IPR002938">
    <property type="entry name" value="FAD-bd"/>
</dbReference>
<accession>A0AAD9Z473</accession>
<reference evidence="8" key="1">
    <citation type="submission" date="2022-11" db="EMBL/GenBank/DDBJ databases">
        <title>Chromosomal genome sequence assembly and mating type (MAT) locus characterization of the leprose asexual lichenized fungus Lepraria neglecta (Nyl.) Erichsen.</title>
        <authorList>
            <person name="Allen J.L."/>
            <person name="Pfeffer B."/>
        </authorList>
    </citation>
    <scope>NUCLEOTIDE SEQUENCE</scope>
    <source>
        <strain evidence="8">Allen 5258</strain>
    </source>
</reference>
<keyword evidence="3" id="KW-0274">FAD</keyword>
<evidence type="ECO:0000256" key="4">
    <source>
        <dbReference type="ARBA" id="ARBA00023002"/>
    </source>
</evidence>
<keyword evidence="6" id="KW-0472">Membrane</keyword>
<evidence type="ECO:0000256" key="6">
    <source>
        <dbReference type="SAM" id="Phobius"/>
    </source>
</evidence>
<organism evidence="8 9">
    <name type="scientific">Lepraria neglecta</name>
    <dbReference type="NCBI Taxonomy" id="209136"/>
    <lineage>
        <taxon>Eukaryota</taxon>
        <taxon>Fungi</taxon>
        <taxon>Dikarya</taxon>
        <taxon>Ascomycota</taxon>
        <taxon>Pezizomycotina</taxon>
        <taxon>Lecanoromycetes</taxon>
        <taxon>OSLEUM clade</taxon>
        <taxon>Lecanoromycetidae</taxon>
        <taxon>Lecanorales</taxon>
        <taxon>Lecanorineae</taxon>
        <taxon>Stereocaulaceae</taxon>
        <taxon>Lepraria</taxon>
    </lineage>
</organism>
<dbReference type="PRINTS" id="PR00420">
    <property type="entry name" value="RNGMNOXGNASE"/>
</dbReference>